<keyword evidence="3" id="KW-1185">Reference proteome</keyword>
<feature type="signal peptide" evidence="1">
    <location>
        <begin position="1"/>
        <end position="29"/>
    </location>
</feature>
<gene>
    <name evidence="2" type="ORF">NSPZN2_40004</name>
</gene>
<protein>
    <recommendedName>
        <fullName evidence="4">Lipoprotein</fullName>
    </recommendedName>
</protein>
<sequence length="232" mass="25131">MAWSNCFWLFALRTPFLFIVGALLTGCVATTGTKATMSGTDLAQIKKAGVFVESPHQISVRVARDNMTNTGAVLFGLVGAAVEAGYKSSKDSGHADTLLSAVGNFDPAHESAVALRDRFAAVHVFQSVEIVASDNRRAAESAGFDALFQQTIEEWGLRLCGGEDRVRVELDVHMRLVTLPEGAVKWERDELMIDGVCRPISEFQTDPEVLRSSLKSAIETLAGRTVNEIAFP</sequence>
<dbReference type="RefSeq" id="WP_213042897.1">
    <property type="nucleotide sequence ID" value="NZ_CAJNBJ010000017.1"/>
</dbReference>
<evidence type="ECO:0000313" key="2">
    <source>
        <dbReference type="EMBL" id="CAE6765220.1"/>
    </source>
</evidence>
<evidence type="ECO:0008006" key="4">
    <source>
        <dbReference type="Google" id="ProtNLM"/>
    </source>
</evidence>
<dbReference type="Proteomes" id="UP000675880">
    <property type="component" value="Unassembled WGS sequence"/>
</dbReference>
<evidence type="ECO:0000313" key="3">
    <source>
        <dbReference type="Proteomes" id="UP000675880"/>
    </source>
</evidence>
<comment type="caution">
    <text evidence="2">The sequence shown here is derived from an EMBL/GenBank/DDBJ whole genome shotgun (WGS) entry which is preliminary data.</text>
</comment>
<dbReference type="EMBL" id="CAJNBJ010000017">
    <property type="protein sequence ID" value="CAE6765220.1"/>
    <property type="molecule type" value="Genomic_DNA"/>
</dbReference>
<accession>A0ABN7LUL2</accession>
<keyword evidence="1" id="KW-0732">Signal</keyword>
<name>A0ABN7LUL2_9BACT</name>
<reference evidence="2 3" key="1">
    <citation type="submission" date="2021-02" db="EMBL/GenBank/DDBJ databases">
        <authorList>
            <person name="Han P."/>
        </authorList>
    </citation>
    <scope>NUCLEOTIDE SEQUENCE [LARGE SCALE GENOMIC DNA]</scope>
    <source>
        <strain evidence="2">Candidatus Nitrospira sp. ZN2</strain>
    </source>
</reference>
<organism evidence="2 3">
    <name type="scientific">Nitrospira defluvii</name>
    <dbReference type="NCBI Taxonomy" id="330214"/>
    <lineage>
        <taxon>Bacteria</taxon>
        <taxon>Pseudomonadati</taxon>
        <taxon>Nitrospirota</taxon>
        <taxon>Nitrospiria</taxon>
        <taxon>Nitrospirales</taxon>
        <taxon>Nitrospiraceae</taxon>
        <taxon>Nitrospira</taxon>
    </lineage>
</organism>
<proteinExistence type="predicted"/>
<evidence type="ECO:0000256" key="1">
    <source>
        <dbReference type="SAM" id="SignalP"/>
    </source>
</evidence>
<feature type="chain" id="PRO_5045277702" description="Lipoprotein" evidence="1">
    <location>
        <begin position="30"/>
        <end position="232"/>
    </location>
</feature>